<feature type="compositionally biased region" description="Polar residues" evidence="1">
    <location>
        <begin position="545"/>
        <end position="582"/>
    </location>
</feature>
<dbReference type="RefSeq" id="XP_066832922.1">
    <property type="nucleotide sequence ID" value="XM_066976376.1"/>
</dbReference>
<sequence>MTVTNLPGKSQRKPPSEQRKKPKPVVAPSIAQGMKSQPEGTVSAYVPDIVDATEPTVPMQATEPPSSGSSGPGQTTGQGWVNVNRVQYEKSHPKSHSANETSSKVSESEIQQRRGERLRNARSHKDLENPRERDEMRRQGTHPMSNNHAMSNNYGTLGGGGYTKEVDLSNGNAFANHFPYTAAPPMKQGKQLHNNGHEINVETALTNLSLNDHVGSTRGGSAVLQSSRLPPHANQAEPKKLQSVEQDQSRGKHQNVADDADVYDPSLMDVWAGKPQTSGPHGNAIESNPNNVPSVNVEQNVRPTHAENQSSKSSMPVEQNAASTASSTVDKVNKFASLDSENRPLFRRRRLRSLSGFPTSIPTSLTTKASSPPRPSHDYGASIMTPRAKRRSYSLSQLPPRTPRRRSVSGAHTTPTKPRRASHELLMRMRSGEFNSRMQLTSEPRISPTLTSTRERDMGKEQRSLSTEINGTTSGLDNVPPPAMTVSKLHSVIPSPQKSNLQHPSSDAQSINSGEQFSNAPNGSLTKVKSAPTRPHTSFDPIGTSEFQTNLPVSNNNIPNGSQSDHLGPSQNASNFTSQLPNGDSFNSSQQQPDDQNNDLTFVTIVSDDYLKTRKTRHSEIVPSKTTFTKRDVTQYQKRHTIDPNPRYFAFYNRFVHDAFNPAQVESSDKLSASKISFDGSYSIDDDSRPGQVWTVWDKEMFFNLLARYSIHQVDLIASQMAKNELEVLTYYNLLKSQLKKLKNGEWKQHAEGSKPSLKKRRRGLVKYEDMPIAYEMSPFFVKYEDEQSEAVEKRLDEDRMEKLEEMGEEEYIRQLTRTGMDEASAVIDRTDLDVDDQSFAMLENLVRDVTRRILLDVIVTDLKQEVGFGADGKSLKAHNAITVAQIRASYQRLELKPRKYPSKFTIKYRAKYQKPQHGKWDQFAAPPVIDYSKLDPPKASASPSVMTIHDLKRNQQRKRKRSPELEEELVVEETARLERLDEAQSRCYQRGLLNLLSPGDRETTDWDQRKANIWYFQVEKERAKAMRYGKERGADVIDVGEEEGEGEGEDEEEEEEEKCEECLPSRKLRKAIRRFRYEYASYGSDEDDDNLVVYAKKDTRDPQRQLNSNGSGSEASGDEDDVHSDSDVSESEHGE</sequence>
<feature type="compositionally biased region" description="Basic and acidic residues" evidence="1">
    <location>
        <begin position="106"/>
        <end position="138"/>
    </location>
</feature>
<dbReference type="EMBL" id="OZ022412">
    <property type="protein sequence ID" value="CAK9442241.1"/>
    <property type="molecule type" value="Genomic_DNA"/>
</dbReference>
<protein>
    <recommendedName>
        <fullName evidence="4">Myb-like domain-containing protein</fullName>
    </recommendedName>
</protein>
<feature type="region of interest" description="Disordered" evidence="1">
    <location>
        <begin position="356"/>
        <end position="419"/>
    </location>
</feature>
<feature type="region of interest" description="Disordered" evidence="1">
    <location>
        <begin position="1"/>
        <end position="156"/>
    </location>
</feature>
<dbReference type="InterPro" id="IPR039601">
    <property type="entry name" value="Rrn5"/>
</dbReference>
<feature type="compositionally biased region" description="Low complexity" evidence="1">
    <location>
        <begin position="584"/>
        <end position="598"/>
    </location>
</feature>
<feature type="compositionally biased region" description="Basic and acidic residues" evidence="1">
    <location>
        <begin position="453"/>
        <end position="463"/>
    </location>
</feature>
<feature type="compositionally biased region" description="Polar residues" evidence="1">
    <location>
        <begin position="494"/>
        <end position="527"/>
    </location>
</feature>
<feature type="compositionally biased region" description="Polar residues" evidence="1">
    <location>
        <begin position="464"/>
        <end position="476"/>
    </location>
</feature>
<reference evidence="2 3" key="1">
    <citation type="submission" date="2024-03" db="EMBL/GenBank/DDBJ databases">
        <authorList>
            <person name="Brejova B."/>
        </authorList>
    </citation>
    <scope>NUCLEOTIDE SEQUENCE [LARGE SCALE GENOMIC DNA]</scope>
    <source>
        <strain evidence="2 3">CBS 14171</strain>
    </source>
</reference>
<keyword evidence="3" id="KW-1185">Reference proteome</keyword>
<feature type="compositionally biased region" description="Polar residues" evidence="1">
    <location>
        <begin position="1105"/>
        <end position="1115"/>
    </location>
</feature>
<feature type="compositionally biased region" description="Polar residues" evidence="1">
    <location>
        <begin position="306"/>
        <end position="328"/>
    </location>
</feature>
<feature type="region of interest" description="Disordered" evidence="1">
    <location>
        <begin position="211"/>
        <end position="328"/>
    </location>
</feature>
<proteinExistence type="predicted"/>
<feature type="region of interest" description="Disordered" evidence="1">
    <location>
        <begin position="1035"/>
        <end position="1063"/>
    </location>
</feature>
<organism evidence="2 3">
    <name type="scientific">Lodderomyces beijingensis</name>
    <dbReference type="NCBI Taxonomy" id="1775926"/>
    <lineage>
        <taxon>Eukaryota</taxon>
        <taxon>Fungi</taxon>
        <taxon>Dikarya</taxon>
        <taxon>Ascomycota</taxon>
        <taxon>Saccharomycotina</taxon>
        <taxon>Pichiomycetes</taxon>
        <taxon>Debaryomycetaceae</taxon>
        <taxon>Candida/Lodderomyces clade</taxon>
        <taxon>Lodderomyces</taxon>
    </lineage>
</organism>
<evidence type="ECO:0000313" key="2">
    <source>
        <dbReference type="EMBL" id="CAK9442241.1"/>
    </source>
</evidence>
<feature type="compositionally biased region" description="Basic and acidic residues" evidence="1">
    <location>
        <begin position="237"/>
        <end position="250"/>
    </location>
</feature>
<dbReference type="PANTHER" id="PTHR28079">
    <property type="entry name" value="RNA POLYMERASE I-SPECIFIC TRANSCRIPTION INITIATION FACTOR RRN5"/>
    <property type="match status" value="1"/>
</dbReference>
<feature type="compositionally biased region" description="Polar residues" evidence="1">
    <location>
        <begin position="142"/>
        <end position="151"/>
    </location>
</feature>
<evidence type="ECO:0000256" key="1">
    <source>
        <dbReference type="SAM" id="MobiDB-lite"/>
    </source>
</evidence>
<gene>
    <name evidence="2" type="ORF">LODBEIA_P59840</name>
</gene>
<feature type="region of interest" description="Disordered" evidence="1">
    <location>
        <begin position="453"/>
        <end position="598"/>
    </location>
</feature>
<feature type="compositionally biased region" description="Polar residues" evidence="1">
    <location>
        <begin position="360"/>
        <end position="370"/>
    </location>
</feature>
<evidence type="ECO:0000313" key="3">
    <source>
        <dbReference type="Proteomes" id="UP001497383"/>
    </source>
</evidence>
<feature type="region of interest" description="Disordered" evidence="1">
    <location>
        <begin position="1085"/>
        <end position="1136"/>
    </location>
</feature>
<feature type="compositionally biased region" description="Acidic residues" evidence="1">
    <location>
        <begin position="1039"/>
        <end position="1060"/>
    </location>
</feature>
<feature type="compositionally biased region" description="Low complexity" evidence="1">
    <location>
        <begin position="286"/>
        <end position="301"/>
    </location>
</feature>
<dbReference type="Proteomes" id="UP001497383">
    <property type="component" value="Chromosome 8"/>
</dbReference>
<name>A0ABP0ZXF5_9ASCO</name>
<dbReference type="GeneID" id="92211180"/>
<feature type="compositionally biased region" description="Polar residues" evidence="1">
    <location>
        <begin position="96"/>
        <end position="105"/>
    </location>
</feature>
<dbReference type="PANTHER" id="PTHR28079:SF1">
    <property type="entry name" value="RNA POLYMERASE I-SPECIFIC TRANSCRIPTION INITIATION FACTOR RRN5"/>
    <property type="match status" value="1"/>
</dbReference>
<feature type="compositionally biased region" description="Basic and acidic residues" evidence="1">
    <location>
        <begin position="1124"/>
        <end position="1136"/>
    </location>
</feature>
<accession>A0ABP0ZXF5</accession>
<evidence type="ECO:0008006" key="4">
    <source>
        <dbReference type="Google" id="ProtNLM"/>
    </source>
</evidence>